<feature type="transmembrane region" description="Helical" evidence="1">
    <location>
        <begin position="6"/>
        <end position="23"/>
    </location>
</feature>
<protein>
    <submittedName>
        <fullName evidence="2">Uncharacterized protein</fullName>
    </submittedName>
</protein>
<comment type="caution">
    <text evidence="2">The sequence shown here is derived from an EMBL/GenBank/DDBJ whole genome shotgun (WGS) entry which is preliminary data.</text>
</comment>
<evidence type="ECO:0000313" key="3">
    <source>
        <dbReference type="Proteomes" id="UP000274822"/>
    </source>
</evidence>
<proteinExistence type="predicted"/>
<name>A0A433QMK6_9FUNG</name>
<dbReference type="Proteomes" id="UP000274822">
    <property type="component" value="Unassembled WGS sequence"/>
</dbReference>
<dbReference type="EMBL" id="RBNJ01003383">
    <property type="protein sequence ID" value="RUS30997.1"/>
    <property type="molecule type" value="Genomic_DNA"/>
</dbReference>
<organism evidence="2 3">
    <name type="scientific">Jimgerdemannia flammicorona</name>
    <dbReference type="NCBI Taxonomy" id="994334"/>
    <lineage>
        <taxon>Eukaryota</taxon>
        <taxon>Fungi</taxon>
        <taxon>Fungi incertae sedis</taxon>
        <taxon>Mucoromycota</taxon>
        <taxon>Mucoromycotina</taxon>
        <taxon>Endogonomycetes</taxon>
        <taxon>Endogonales</taxon>
        <taxon>Endogonaceae</taxon>
        <taxon>Jimgerdemannia</taxon>
    </lineage>
</organism>
<keyword evidence="1" id="KW-0812">Transmembrane</keyword>
<gene>
    <name evidence="2" type="ORF">BC938DRAFT_478646</name>
</gene>
<dbReference type="AlphaFoldDB" id="A0A433QMK6"/>
<keyword evidence="3" id="KW-1185">Reference proteome</keyword>
<keyword evidence="1" id="KW-1133">Transmembrane helix</keyword>
<evidence type="ECO:0000313" key="2">
    <source>
        <dbReference type="EMBL" id="RUS30997.1"/>
    </source>
</evidence>
<sequence length="69" mass="7542">MSFIFIIYSVVWSVYSGLFLVARSPRDREPQIRAKNGLFIRQSVAGVDGGGSRCSLFTMTIASKIVLGA</sequence>
<evidence type="ECO:0000256" key="1">
    <source>
        <dbReference type="SAM" id="Phobius"/>
    </source>
</evidence>
<accession>A0A433QMK6</accession>
<reference evidence="2 3" key="1">
    <citation type="journal article" date="2018" name="New Phytol.">
        <title>Phylogenomics of Endogonaceae and evolution of mycorrhizas within Mucoromycota.</title>
        <authorList>
            <person name="Chang Y."/>
            <person name="Desiro A."/>
            <person name="Na H."/>
            <person name="Sandor L."/>
            <person name="Lipzen A."/>
            <person name="Clum A."/>
            <person name="Barry K."/>
            <person name="Grigoriev I.V."/>
            <person name="Martin F.M."/>
            <person name="Stajich J.E."/>
            <person name="Smith M.E."/>
            <person name="Bonito G."/>
            <person name="Spatafora J.W."/>
        </authorList>
    </citation>
    <scope>NUCLEOTIDE SEQUENCE [LARGE SCALE GENOMIC DNA]</scope>
    <source>
        <strain evidence="2 3">AD002</strain>
    </source>
</reference>
<keyword evidence="1" id="KW-0472">Membrane</keyword>